<evidence type="ECO:0000313" key="3">
    <source>
        <dbReference type="Proteomes" id="UP001491310"/>
    </source>
</evidence>
<dbReference type="InterPro" id="IPR050055">
    <property type="entry name" value="EF-Tu_GTPase"/>
</dbReference>
<dbReference type="Proteomes" id="UP001491310">
    <property type="component" value="Unassembled WGS sequence"/>
</dbReference>
<dbReference type="PANTHER" id="PTHR43721:SF11">
    <property type="entry name" value="SELENOCYSTEINE-SPECIFIC ELONGATION FACTOR"/>
    <property type="match status" value="1"/>
</dbReference>
<gene>
    <name evidence="2" type="ORF">WJX75_002571</name>
</gene>
<dbReference type="EMBL" id="JALJOT010000010">
    <property type="protein sequence ID" value="KAK9906478.1"/>
    <property type="molecule type" value="Genomic_DNA"/>
</dbReference>
<accession>A0ABR2YK22</accession>
<dbReference type="PANTHER" id="PTHR43721">
    <property type="entry name" value="ELONGATION FACTOR TU-RELATED"/>
    <property type="match status" value="1"/>
</dbReference>
<proteinExistence type="predicted"/>
<dbReference type="CDD" id="cd01889">
    <property type="entry name" value="SelB_euk"/>
    <property type="match status" value="1"/>
</dbReference>
<dbReference type="Pfam" id="PF21131">
    <property type="entry name" value="eEFSec_4th"/>
    <property type="match status" value="1"/>
</dbReference>
<dbReference type="SUPFAM" id="SSF52540">
    <property type="entry name" value="P-loop containing nucleoside triphosphate hydrolases"/>
    <property type="match status" value="1"/>
</dbReference>
<dbReference type="Pfam" id="PF00009">
    <property type="entry name" value="GTP_EFTU"/>
    <property type="match status" value="1"/>
</dbReference>
<dbReference type="Gene3D" id="2.40.30.10">
    <property type="entry name" value="Translation factors"/>
    <property type="match status" value="1"/>
</dbReference>
<dbReference type="InterPro" id="IPR027417">
    <property type="entry name" value="P-loop_NTPase"/>
</dbReference>
<dbReference type="NCBIfam" id="TIGR00231">
    <property type="entry name" value="small_GTP"/>
    <property type="match status" value="1"/>
</dbReference>
<dbReference type="InterPro" id="IPR009000">
    <property type="entry name" value="Transl_B-barrel_sf"/>
</dbReference>
<comment type="caution">
    <text evidence="2">The sequence shown here is derived from an EMBL/GenBank/DDBJ whole genome shotgun (WGS) entry which is preliminary data.</text>
</comment>
<feature type="domain" description="Tr-type G" evidence="1">
    <location>
        <begin position="8"/>
        <end position="207"/>
    </location>
</feature>
<dbReference type="InterPro" id="IPR005225">
    <property type="entry name" value="Small_GTP-bd"/>
</dbReference>
<dbReference type="CDD" id="cd03696">
    <property type="entry name" value="SelB_II"/>
    <property type="match status" value="1"/>
</dbReference>
<dbReference type="CDD" id="cd04094">
    <property type="entry name" value="eSelB_III"/>
    <property type="match status" value="1"/>
</dbReference>
<evidence type="ECO:0000313" key="2">
    <source>
        <dbReference type="EMBL" id="KAK9906478.1"/>
    </source>
</evidence>
<dbReference type="SUPFAM" id="SSF50447">
    <property type="entry name" value="Translation proteins"/>
    <property type="match status" value="1"/>
</dbReference>
<dbReference type="Gene3D" id="3.40.50.300">
    <property type="entry name" value="P-loop containing nucleotide triphosphate hydrolases"/>
    <property type="match status" value="1"/>
</dbReference>
<dbReference type="Pfam" id="PF21208">
    <property type="entry name" value="euk_SelB_III"/>
    <property type="match status" value="1"/>
</dbReference>
<organism evidence="2 3">
    <name type="scientific">Coccomyxa subellipsoidea</name>
    <dbReference type="NCBI Taxonomy" id="248742"/>
    <lineage>
        <taxon>Eukaryota</taxon>
        <taxon>Viridiplantae</taxon>
        <taxon>Chlorophyta</taxon>
        <taxon>core chlorophytes</taxon>
        <taxon>Trebouxiophyceae</taxon>
        <taxon>Trebouxiophyceae incertae sedis</taxon>
        <taxon>Coccomyxaceae</taxon>
        <taxon>Coccomyxa</taxon>
    </lineage>
</organism>
<dbReference type="InterPro" id="IPR049394">
    <property type="entry name" value="eEFSec_C"/>
</dbReference>
<protein>
    <recommendedName>
        <fullName evidence="1">Tr-type G domain-containing protein</fullName>
    </recommendedName>
</protein>
<dbReference type="PROSITE" id="PS51722">
    <property type="entry name" value="G_TR_2"/>
    <property type="match status" value="1"/>
</dbReference>
<dbReference type="InterPro" id="IPR049393">
    <property type="entry name" value="eEFSec_III"/>
</dbReference>
<name>A0ABR2YK22_9CHLO</name>
<evidence type="ECO:0000259" key="1">
    <source>
        <dbReference type="PROSITE" id="PS51722"/>
    </source>
</evidence>
<dbReference type="PRINTS" id="PR00315">
    <property type="entry name" value="ELONGATNFCT"/>
</dbReference>
<dbReference type="InterPro" id="IPR000795">
    <property type="entry name" value="T_Tr_GTP-bd_dom"/>
</dbReference>
<keyword evidence="3" id="KW-1185">Reference proteome</keyword>
<sequence length="558" mass="59556">MPDESQSFHNVNVGVLGHVDSGKTSLVAALSTKLSTAALDKHPQSKERGITLDLGFSSFTVPMPERLSSTLRCQELQFTLVDCPGHASLIRTIIGGAQIIDLMLLVIDVTKGIQAQTAECLVVGEIATRHMLVVINKVDLLPAELRPKLVAKARKRMAQTFAATTFAGCPMVAVSAKPGGGDGPAPPAEGVDALIEELVRLVPAQPRVAEGPFLFSVDHCFAVKGQGTVLTGTVLAGSVEVGGMVELPELRLAKKVKSMQVFRKPVLTCRQGDRAGICVTQLNAASLERTLLCAPGSVPTFTAAIAAVEKVRFFSGALPSKSKVHVSLGHSTVMAEVMYFGTPDGSGHEPAAVLHSVLDRIGQLALNENVREFDFGAQYAYQGELHGLEGRPGASGAQPVHHGPQWALLRFSQPVTAPKDTLVIGSRFDTDVSKAACRLAFYGRLVALLRAEEPRELARLRIFKLKTRSGSIDRIANDGFSAVCKGMFSKDTDISLFAGMKVTTQNGATGTIEGSFGKSGKFKVAFPEGIVLAAPGQNTITLTFKRFIYDQDKRNMVQ</sequence>
<reference evidence="2 3" key="1">
    <citation type="journal article" date="2024" name="Nat. Commun.">
        <title>Phylogenomics reveals the evolutionary origins of lichenization in chlorophyte algae.</title>
        <authorList>
            <person name="Puginier C."/>
            <person name="Libourel C."/>
            <person name="Otte J."/>
            <person name="Skaloud P."/>
            <person name="Haon M."/>
            <person name="Grisel S."/>
            <person name="Petersen M."/>
            <person name="Berrin J.G."/>
            <person name="Delaux P.M."/>
            <person name="Dal Grande F."/>
            <person name="Keller J."/>
        </authorList>
    </citation>
    <scope>NUCLEOTIDE SEQUENCE [LARGE SCALE GENOMIC DNA]</scope>
    <source>
        <strain evidence="2 3">SAG 216-7</strain>
    </source>
</reference>